<proteinExistence type="inferred from homology"/>
<dbReference type="AlphaFoldDB" id="A0A4U3MG87"/>
<evidence type="ECO:0000313" key="4">
    <source>
        <dbReference type="Proteomes" id="UP000308705"/>
    </source>
</evidence>
<dbReference type="PANTHER" id="PTHR11895">
    <property type="entry name" value="TRANSAMIDASE"/>
    <property type="match status" value="1"/>
</dbReference>
<gene>
    <name evidence="3" type="ORF">FDA94_17610</name>
</gene>
<feature type="domain" description="Amidase" evidence="2">
    <location>
        <begin position="26"/>
        <end position="442"/>
    </location>
</feature>
<evidence type="ECO:0000256" key="1">
    <source>
        <dbReference type="ARBA" id="ARBA00009199"/>
    </source>
</evidence>
<dbReference type="InterPro" id="IPR036928">
    <property type="entry name" value="AS_sf"/>
</dbReference>
<evidence type="ECO:0000313" key="3">
    <source>
        <dbReference type="EMBL" id="TKK87324.1"/>
    </source>
</evidence>
<comment type="similarity">
    <text evidence="1">Belongs to the amidase family.</text>
</comment>
<dbReference type="Gene3D" id="3.90.1300.10">
    <property type="entry name" value="Amidase signature (AS) domain"/>
    <property type="match status" value="1"/>
</dbReference>
<dbReference type="PROSITE" id="PS00571">
    <property type="entry name" value="AMIDASES"/>
    <property type="match status" value="1"/>
</dbReference>
<dbReference type="RefSeq" id="WP_137248164.1">
    <property type="nucleotide sequence ID" value="NZ_SZQA01000016.1"/>
</dbReference>
<keyword evidence="4" id="KW-1185">Reference proteome</keyword>
<name>A0A4U3MG87_9ACTN</name>
<dbReference type="InterPro" id="IPR023631">
    <property type="entry name" value="Amidase_dom"/>
</dbReference>
<dbReference type="PANTHER" id="PTHR11895:SF7">
    <property type="entry name" value="GLUTAMYL-TRNA(GLN) AMIDOTRANSFERASE SUBUNIT A, MITOCHONDRIAL"/>
    <property type="match status" value="1"/>
</dbReference>
<dbReference type="Pfam" id="PF01425">
    <property type="entry name" value="Amidase"/>
    <property type="match status" value="1"/>
</dbReference>
<reference evidence="3 4" key="1">
    <citation type="submission" date="2019-04" db="EMBL/GenBank/DDBJ databases">
        <title>Herbidospora sp. NEAU-GS14.nov., a novel actinomycete isolated from soil.</title>
        <authorList>
            <person name="Han L."/>
        </authorList>
    </citation>
    <scope>NUCLEOTIDE SEQUENCE [LARGE SCALE GENOMIC DNA]</scope>
    <source>
        <strain evidence="3 4">NEAU-GS14</strain>
    </source>
</reference>
<dbReference type="Proteomes" id="UP000308705">
    <property type="component" value="Unassembled WGS sequence"/>
</dbReference>
<dbReference type="SUPFAM" id="SSF75304">
    <property type="entry name" value="Amidase signature (AS) enzymes"/>
    <property type="match status" value="1"/>
</dbReference>
<dbReference type="InterPro" id="IPR020556">
    <property type="entry name" value="Amidase_CS"/>
</dbReference>
<comment type="caution">
    <text evidence="3">The sequence shown here is derived from an EMBL/GenBank/DDBJ whole genome shotgun (WGS) entry which is preliminary data.</text>
</comment>
<sequence>MAGIHDLTALELASAVRARELSPVEIAEHYLARADEVGAYVTPTPDLALEQARRLENEDPGDRPLFGVPVPVKDLNFVKGVPIRFGSGTYEGFTAPVDDSIVTRLREAGTVMTGKTNSPEFGLPCYTEPTVAPPARTPWDVTRSAGGSSGGAAAAVAAGLAPLAHGSDGAGSIRIPAAACGLFGIKPSRGRVSLAPMIPDLAGLSANGPLARNVADAAALLDVLAHHQPGDLYRTPDPGTSFLSYARREPGRLRIARHRDPVIPGAKLHPEVVAAYEKASALLERLGHEVVDIDNPYGADVVPLFERMWFAFACMHPVAPEKEHLLRPITAWLRERGFATPAPDFLKAWSALQLTTRFALLVTDAFDAVLTPTVTGLTPEIGWFENVDDPVETFERMKQFAPFAAAYNLSGQPAVNLPIHWTPEGLPVGAMLAGRWAEEGTLIMLSAQVEAEVGGFWGDRRPPGW</sequence>
<dbReference type="GO" id="GO:0003824">
    <property type="term" value="F:catalytic activity"/>
    <property type="evidence" value="ECO:0007669"/>
    <property type="project" value="InterPro"/>
</dbReference>
<accession>A0A4U3MG87</accession>
<evidence type="ECO:0000259" key="2">
    <source>
        <dbReference type="Pfam" id="PF01425"/>
    </source>
</evidence>
<organism evidence="3 4">
    <name type="scientific">Herbidospora galbida</name>
    <dbReference type="NCBI Taxonomy" id="2575442"/>
    <lineage>
        <taxon>Bacteria</taxon>
        <taxon>Bacillati</taxon>
        <taxon>Actinomycetota</taxon>
        <taxon>Actinomycetes</taxon>
        <taxon>Streptosporangiales</taxon>
        <taxon>Streptosporangiaceae</taxon>
        <taxon>Herbidospora</taxon>
    </lineage>
</organism>
<dbReference type="EMBL" id="SZQA01000016">
    <property type="protein sequence ID" value="TKK87324.1"/>
    <property type="molecule type" value="Genomic_DNA"/>
</dbReference>
<dbReference type="InterPro" id="IPR000120">
    <property type="entry name" value="Amidase"/>
</dbReference>
<protein>
    <submittedName>
        <fullName evidence="3">Amidase</fullName>
    </submittedName>
</protein>
<dbReference type="OrthoDB" id="182039at2"/>